<dbReference type="SMART" id="SM01117">
    <property type="entry name" value="Cyt-b5"/>
    <property type="match status" value="1"/>
</dbReference>
<evidence type="ECO:0000259" key="6">
    <source>
        <dbReference type="PROSITE" id="PS50255"/>
    </source>
</evidence>
<dbReference type="GO" id="GO:0046872">
    <property type="term" value="F:metal ion binding"/>
    <property type="evidence" value="ECO:0007669"/>
    <property type="project" value="UniProtKB-UniRule"/>
</dbReference>
<dbReference type="InterPro" id="IPR018506">
    <property type="entry name" value="Cyt_B5_heme-BS"/>
</dbReference>
<proteinExistence type="inferred from homology"/>
<dbReference type="Proteomes" id="UP001265746">
    <property type="component" value="Unassembled WGS sequence"/>
</dbReference>
<evidence type="ECO:0000256" key="5">
    <source>
        <dbReference type="SAM" id="MobiDB-lite"/>
    </source>
</evidence>
<dbReference type="AlphaFoldDB" id="A0AAD9VYN7"/>
<feature type="transmembrane region" description="Helical" evidence="4">
    <location>
        <begin position="20"/>
        <end position="38"/>
    </location>
</feature>
<evidence type="ECO:0000313" key="8">
    <source>
        <dbReference type="Proteomes" id="UP001265746"/>
    </source>
</evidence>
<evidence type="ECO:0000256" key="2">
    <source>
        <dbReference type="ARBA" id="ARBA00022723"/>
    </source>
</evidence>
<keyword evidence="4" id="KW-1133">Transmembrane helix</keyword>
<dbReference type="PANTHER" id="PTHR46237:SF1">
    <property type="entry name" value="CYTOCHROME B5 REDUCTASE 4"/>
    <property type="match status" value="1"/>
</dbReference>
<dbReference type="Gene3D" id="3.10.120.10">
    <property type="entry name" value="Cytochrome b5-like heme/steroid binding domain"/>
    <property type="match status" value="1"/>
</dbReference>
<feature type="domain" description="Cytochrome b5 heme-binding" evidence="6">
    <location>
        <begin position="282"/>
        <end position="360"/>
    </location>
</feature>
<dbReference type="PANTHER" id="PTHR46237">
    <property type="entry name" value="CYTOCHROME B5 REDUCTASE 4 FAMILY MEMBER"/>
    <property type="match status" value="1"/>
</dbReference>
<dbReference type="InterPro" id="IPR001199">
    <property type="entry name" value="Cyt_B5-like_heme/steroid-bd"/>
</dbReference>
<keyword evidence="4" id="KW-0812">Transmembrane</keyword>
<comment type="caution">
    <text evidence="7">The sequence shown here is derived from an EMBL/GenBank/DDBJ whole genome shotgun (WGS) entry which is preliminary data.</text>
</comment>
<keyword evidence="8" id="KW-1185">Reference proteome</keyword>
<dbReference type="GO" id="GO:0005737">
    <property type="term" value="C:cytoplasm"/>
    <property type="evidence" value="ECO:0007669"/>
    <property type="project" value="TreeGrafter"/>
</dbReference>
<dbReference type="SUPFAM" id="SSF55856">
    <property type="entry name" value="Cytochrome b5-like heme/steroid binding domain"/>
    <property type="match status" value="1"/>
</dbReference>
<keyword evidence="1 4" id="KW-0349">Heme</keyword>
<dbReference type="InterPro" id="IPR051872">
    <property type="entry name" value="Cytochrome_b5/Flavoprotein_Rdt"/>
</dbReference>
<dbReference type="PROSITE" id="PS50255">
    <property type="entry name" value="CYTOCHROME_B5_2"/>
    <property type="match status" value="1"/>
</dbReference>
<dbReference type="GO" id="GO:0020037">
    <property type="term" value="F:heme binding"/>
    <property type="evidence" value="ECO:0007669"/>
    <property type="project" value="UniProtKB-UniRule"/>
</dbReference>
<feature type="compositionally biased region" description="Polar residues" evidence="5">
    <location>
        <begin position="62"/>
        <end position="72"/>
    </location>
</feature>
<feature type="region of interest" description="Disordered" evidence="5">
    <location>
        <begin position="60"/>
        <end position="255"/>
    </location>
</feature>
<keyword evidence="4" id="KW-0472">Membrane</keyword>
<dbReference type="EMBL" id="JAUJFL010000006">
    <property type="protein sequence ID" value="KAK2600354.1"/>
    <property type="molecule type" value="Genomic_DNA"/>
</dbReference>
<evidence type="ECO:0000256" key="4">
    <source>
        <dbReference type="RuleBase" id="RU362121"/>
    </source>
</evidence>
<name>A0AAD9VYN7_PHOAM</name>
<protein>
    <recommendedName>
        <fullName evidence="6">Cytochrome b5 heme-binding domain-containing protein</fullName>
    </recommendedName>
</protein>
<accession>A0AAD9VYN7</accession>
<evidence type="ECO:0000256" key="3">
    <source>
        <dbReference type="ARBA" id="ARBA00023004"/>
    </source>
</evidence>
<dbReference type="InterPro" id="IPR036400">
    <property type="entry name" value="Cyt_B5-like_heme/steroid_sf"/>
</dbReference>
<feature type="compositionally biased region" description="Polar residues" evidence="5">
    <location>
        <begin position="229"/>
        <end position="248"/>
    </location>
</feature>
<gene>
    <name evidence="7" type="ORF">N8I77_009893</name>
</gene>
<feature type="compositionally biased region" description="Pro residues" evidence="5">
    <location>
        <begin position="165"/>
        <end position="174"/>
    </location>
</feature>
<evidence type="ECO:0000313" key="7">
    <source>
        <dbReference type="EMBL" id="KAK2600354.1"/>
    </source>
</evidence>
<dbReference type="PROSITE" id="PS00191">
    <property type="entry name" value="CYTOCHROME_B5_1"/>
    <property type="match status" value="1"/>
</dbReference>
<feature type="compositionally biased region" description="Polar residues" evidence="5">
    <location>
        <begin position="202"/>
        <end position="211"/>
    </location>
</feature>
<dbReference type="Pfam" id="PF00173">
    <property type="entry name" value="Cyt-b5"/>
    <property type="match status" value="1"/>
</dbReference>
<reference evidence="7" key="1">
    <citation type="submission" date="2023-06" db="EMBL/GenBank/DDBJ databases">
        <authorList>
            <person name="Noh H."/>
        </authorList>
    </citation>
    <scope>NUCLEOTIDE SEQUENCE</scope>
    <source>
        <strain evidence="7">DUCC20226</strain>
    </source>
</reference>
<feature type="compositionally biased region" description="Basic and acidic residues" evidence="5">
    <location>
        <begin position="75"/>
        <end position="85"/>
    </location>
</feature>
<comment type="similarity">
    <text evidence="4">Belongs to the cytochrome b5 family.</text>
</comment>
<evidence type="ECO:0000256" key="1">
    <source>
        <dbReference type="ARBA" id="ARBA00022617"/>
    </source>
</evidence>
<dbReference type="GO" id="GO:0004128">
    <property type="term" value="F:cytochrome-b5 reductase activity, acting on NAD(P)H"/>
    <property type="evidence" value="ECO:0007669"/>
    <property type="project" value="TreeGrafter"/>
</dbReference>
<sequence>MYTTCFRPPGRNAPRPQHTTMALIGISLIVASVVFFCLRPPAWLPLPNLLSSSRHHRARIDNPQNSTEQPLQPTRDGDGDGHSDGDSDGDGQATPRAAACTTNPAHAIPSFSLSEPLPSPSPSPSTSQPTRPAIPPPSHSGQIPRSPLPLQPTQAIRAPTASDLMPPPPPPPPSSSGSLSPAVMAPPPKPAINARRIPTLAPVSSNSSSLRPPQAPSPNRSLPVPSRAPGTSTLAPPPTHSSVPTKPSKQVKLTPGHSPMDWARLAQSPTSDLRGLPPSTPYLRVTPSQLRQMTGRKGKDAWSVFSGKVYNISPYIGFHPGGEAELLRGAGRDGTRMFAEVHPWVNYETMLSACLIGILVDEHEVEHRVGKAMEEMD</sequence>
<keyword evidence="2 4" id="KW-0479">Metal-binding</keyword>
<keyword evidence="3 4" id="KW-0408">Iron</keyword>
<dbReference type="FunFam" id="3.10.120.10:FF:000001">
    <property type="entry name" value="Cytochrome b5 reductase 4"/>
    <property type="match status" value="1"/>
</dbReference>
<organism evidence="7 8">
    <name type="scientific">Phomopsis amygdali</name>
    <name type="common">Fusicoccum amygdali</name>
    <dbReference type="NCBI Taxonomy" id="1214568"/>
    <lineage>
        <taxon>Eukaryota</taxon>
        <taxon>Fungi</taxon>
        <taxon>Dikarya</taxon>
        <taxon>Ascomycota</taxon>
        <taxon>Pezizomycotina</taxon>
        <taxon>Sordariomycetes</taxon>
        <taxon>Sordariomycetidae</taxon>
        <taxon>Diaporthales</taxon>
        <taxon>Diaporthaceae</taxon>
        <taxon>Diaporthe</taxon>
    </lineage>
</organism>